<keyword evidence="1" id="KW-0547">Nucleotide-binding</keyword>
<dbReference type="InterPro" id="IPR051414">
    <property type="entry name" value="Adenylate-forming_Reductase"/>
</dbReference>
<dbReference type="EMBL" id="JAUQSY010000005">
    <property type="protein sequence ID" value="MDO7874976.1"/>
    <property type="molecule type" value="Genomic_DNA"/>
</dbReference>
<comment type="caution">
    <text evidence="5">The sequence shown here is derived from an EMBL/GenBank/DDBJ whole genome shotgun (WGS) entry which is preliminary data.</text>
</comment>
<dbReference type="InterPro" id="IPR011880">
    <property type="entry name" value="PA_CoA_ligase"/>
</dbReference>
<evidence type="ECO:0000256" key="2">
    <source>
        <dbReference type="SAM" id="MobiDB-lite"/>
    </source>
</evidence>
<comment type="function">
    <text evidence="1">Catalyzes the activation of phenylacetic acid (PA) to phenylacetyl-CoA (PA-CoA).</text>
</comment>
<dbReference type="PANTHER" id="PTHR43439:SF1">
    <property type="entry name" value="PHENYLACETATE-COENZYME A LIGASE"/>
    <property type="match status" value="1"/>
</dbReference>
<dbReference type="SUPFAM" id="SSF56801">
    <property type="entry name" value="Acetyl-CoA synthetase-like"/>
    <property type="match status" value="1"/>
</dbReference>
<protein>
    <recommendedName>
        <fullName evidence="1">Phenylacetate-coenzyme A ligase</fullName>
        <ecNumber evidence="1">6.2.1.30</ecNumber>
    </recommendedName>
    <alternativeName>
        <fullName evidence="1">Phenylacetyl-CoA ligase</fullName>
    </alternativeName>
</protein>
<dbReference type="GO" id="GO:0016874">
    <property type="term" value="F:ligase activity"/>
    <property type="evidence" value="ECO:0007669"/>
    <property type="project" value="UniProtKB-KW"/>
</dbReference>
<comment type="similarity">
    <text evidence="1">Belongs to the phenylacetyl-CoA ligase family.</text>
</comment>
<feature type="compositionally biased region" description="Basic and acidic residues" evidence="2">
    <location>
        <begin position="434"/>
        <end position="448"/>
    </location>
</feature>
<gene>
    <name evidence="5" type="ORF">Q5H93_09570</name>
</gene>
<feature type="domain" description="AMP-dependent ligase C-terminal" evidence="4">
    <location>
        <begin position="335"/>
        <end position="445"/>
    </location>
</feature>
<evidence type="ECO:0000256" key="1">
    <source>
        <dbReference type="PIRNR" id="PIRNR006444"/>
    </source>
</evidence>
<dbReference type="Gene3D" id="3.40.50.12780">
    <property type="entry name" value="N-terminal domain of ligase-like"/>
    <property type="match status" value="1"/>
</dbReference>
<evidence type="ECO:0000259" key="4">
    <source>
        <dbReference type="Pfam" id="PF14535"/>
    </source>
</evidence>
<dbReference type="InterPro" id="IPR042099">
    <property type="entry name" value="ANL_N_sf"/>
</dbReference>
<dbReference type="Gene3D" id="3.30.300.30">
    <property type="match status" value="1"/>
</dbReference>
<name>A0ABT9BE72_9BACT</name>
<comment type="pathway">
    <text evidence="1">Aromatic compound metabolism; phenylacetate degradation.</text>
</comment>
<dbReference type="Proteomes" id="UP001176429">
    <property type="component" value="Unassembled WGS sequence"/>
</dbReference>
<dbReference type="PANTHER" id="PTHR43439">
    <property type="entry name" value="PHENYLACETATE-COENZYME A LIGASE"/>
    <property type="match status" value="1"/>
</dbReference>
<feature type="region of interest" description="Disordered" evidence="2">
    <location>
        <begin position="429"/>
        <end position="448"/>
    </location>
</feature>
<dbReference type="EC" id="6.2.1.30" evidence="1"/>
<dbReference type="InterPro" id="IPR045851">
    <property type="entry name" value="AMP-bd_C_sf"/>
</dbReference>
<dbReference type="InterPro" id="IPR028154">
    <property type="entry name" value="AMP-dep_Lig_C"/>
</dbReference>
<dbReference type="InterPro" id="IPR000873">
    <property type="entry name" value="AMP-dep_synth/lig_dom"/>
</dbReference>
<dbReference type="CDD" id="cd05913">
    <property type="entry name" value="PaaK"/>
    <property type="match status" value="1"/>
</dbReference>
<feature type="domain" description="AMP-dependent synthetase/ligase" evidence="3">
    <location>
        <begin position="90"/>
        <end position="287"/>
    </location>
</feature>
<organism evidence="5 6">
    <name type="scientific">Hymenobacter aranciens</name>
    <dbReference type="NCBI Taxonomy" id="3063996"/>
    <lineage>
        <taxon>Bacteria</taxon>
        <taxon>Pseudomonadati</taxon>
        <taxon>Bacteroidota</taxon>
        <taxon>Cytophagia</taxon>
        <taxon>Cytophagales</taxon>
        <taxon>Hymenobacteraceae</taxon>
        <taxon>Hymenobacter</taxon>
    </lineage>
</organism>
<sequence length="448" mass="49702">MVFNPEIERMPLPQLRALQNARLKEQVAYLNARVPFYQRKFSEAGITPENFRGLEDLAKLGFTKKTDFRDNYPFGLFAVPEAEVSRLHCSSGTTGKATVVGYTAGDLEIFAEVVARSLAAAGCKPGMKMQNAYGYGLFTGGLGIHYGAEKLGLTVIPVSGGSTDRQLQLLQDFRPEIICATPSYAQVLSEEIQRRGLGPEAINLQYAVLGAEPWTEAIRQQVEAGLRVSATNIYGLSEIMGPGVSQEDVNERGTGSYIWEDHFYPEVVDRMTGEPVAEGELGVLVFSTLTKKAMPILRYWTGDITNIYYDHSVSRTHVKMGPIRGRADDMLIIRGVNFFPTQVEDIIANMPEISAYYQMVATRRGSLDEVEVNVEVAEHVLRLLGLYDTLTEELVQQHDILQRLKGSFAKKIKDNIGLSMRVNPLGCGQLPRSEGGKTSRVKDLRELK</sequence>
<keyword evidence="6" id="KW-1185">Reference proteome</keyword>
<proteinExistence type="inferred from homology"/>
<comment type="catalytic activity">
    <reaction evidence="1">
        <text>2-phenylacetate + ATP + CoA = phenylacetyl-CoA + AMP + diphosphate</text>
        <dbReference type="Rhea" id="RHEA:20956"/>
        <dbReference type="ChEBI" id="CHEBI:18401"/>
        <dbReference type="ChEBI" id="CHEBI:30616"/>
        <dbReference type="ChEBI" id="CHEBI:33019"/>
        <dbReference type="ChEBI" id="CHEBI:57287"/>
        <dbReference type="ChEBI" id="CHEBI:57390"/>
        <dbReference type="ChEBI" id="CHEBI:456215"/>
        <dbReference type="EC" id="6.2.1.30"/>
    </reaction>
</comment>
<dbReference type="Pfam" id="PF14535">
    <property type="entry name" value="AMP-binding_C_2"/>
    <property type="match status" value="1"/>
</dbReference>
<evidence type="ECO:0000259" key="3">
    <source>
        <dbReference type="Pfam" id="PF00501"/>
    </source>
</evidence>
<evidence type="ECO:0000313" key="5">
    <source>
        <dbReference type="EMBL" id="MDO7874976.1"/>
    </source>
</evidence>
<keyword evidence="1 5" id="KW-0436">Ligase</keyword>
<dbReference type="Pfam" id="PF00501">
    <property type="entry name" value="AMP-binding"/>
    <property type="match status" value="1"/>
</dbReference>
<dbReference type="PIRSF" id="PIRSF006444">
    <property type="entry name" value="PaaK"/>
    <property type="match status" value="1"/>
</dbReference>
<evidence type="ECO:0000313" key="6">
    <source>
        <dbReference type="Proteomes" id="UP001176429"/>
    </source>
</evidence>
<dbReference type="RefSeq" id="WP_305006289.1">
    <property type="nucleotide sequence ID" value="NZ_JAUQSY010000005.1"/>
</dbReference>
<reference evidence="5" key="1">
    <citation type="submission" date="2023-07" db="EMBL/GenBank/DDBJ databases">
        <authorList>
            <person name="Kim M.K."/>
        </authorList>
    </citation>
    <scope>NUCLEOTIDE SEQUENCE</scope>
    <source>
        <strain evidence="5">ASUV-10-1</strain>
    </source>
</reference>
<accession>A0ABT9BE72</accession>